<name>A0ACC3BS45_PYRYE</name>
<gene>
    <name evidence="1" type="ORF">I4F81_003406</name>
</gene>
<evidence type="ECO:0000313" key="1">
    <source>
        <dbReference type="EMBL" id="KAK1860820.1"/>
    </source>
</evidence>
<protein>
    <submittedName>
        <fullName evidence="1">Uncharacterized protein</fullName>
    </submittedName>
</protein>
<keyword evidence="2" id="KW-1185">Reference proteome</keyword>
<accession>A0ACC3BS45</accession>
<proteinExistence type="predicted"/>
<dbReference type="EMBL" id="CM020618">
    <property type="protein sequence ID" value="KAK1860820.1"/>
    <property type="molecule type" value="Genomic_DNA"/>
</dbReference>
<evidence type="ECO:0000313" key="2">
    <source>
        <dbReference type="Proteomes" id="UP000798662"/>
    </source>
</evidence>
<dbReference type="Proteomes" id="UP000798662">
    <property type="component" value="Chromosome 1"/>
</dbReference>
<comment type="caution">
    <text evidence="1">The sequence shown here is derived from an EMBL/GenBank/DDBJ whole genome shotgun (WGS) entry which is preliminary data.</text>
</comment>
<reference evidence="1" key="1">
    <citation type="submission" date="2019-11" db="EMBL/GenBank/DDBJ databases">
        <title>Nori genome reveals adaptations in red seaweeds to the harsh intertidal environment.</title>
        <authorList>
            <person name="Wang D."/>
            <person name="Mao Y."/>
        </authorList>
    </citation>
    <scope>NUCLEOTIDE SEQUENCE</scope>
    <source>
        <tissue evidence="1">Gametophyte</tissue>
    </source>
</reference>
<organism evidence="1 2">
    <name type="scientific">Pyropia yezoensis</name>
    <name type="common">Susabi-nori</name>
    <name type="synonym">Porphyra yezoensis</name>
    <dbReference type="NCBI Taxonomy" id="2788"/>
    <lineage>
        <taxon>Eukaryota</taxon>
        <taxon>Rhodophyta</taxon>
        <taxon>Bangiophyceae</taxon>
        <taxon>Bangiales</taxon>
        <taxon>Bangiaceae</taxon>
        <taxon>Pyropia</taxon>
    </lineage>
</organism>
<sequence>MGGPCTMLRAAAGAAAMALVASTAGFASATDRCEAVTHFNVIALRDFHQTASEVLGPLAVGGDARLNSFSINSVGRCERDERVPDKFALVVAGDLRAHNGQINAGKVLVGGRRSIREDVGLKCARVVRTKDVSFDEMASFLKEAHEGQCREREEGCHTRVDDARGITLSIRGRGRAVCVVSARDLGHATRLAIVGRRRDQVVIIKVEGKERRDDDKALTLTNFGLDGFEPSRTVIAFCDVPKLVIDNMGIPAAVFAPETALSGPAGHILGTTVVESFRGGVEFRYAPYACDDPEPSPEARD</sequence>